<dbReference type="SUPFAM" id="SSF48498">
    <property type="entry name" value="Tetracyclin repressor-like, C-terminal domain"/>
    <property type="match status" value="1"/>
</dbReference>
<evidence type="ECO:0000256" key="1">
    <source>
        <dbReference type="ARBA" id="ARBA00023015"/>
    </source>
</evidence>
<dbReference type="GO" id="GO:0003700">
    <property type="term" value="F:DNA-binding transcription factor activity"/>
    <property type="evidence" value="ECO:0007669"/>
    <property type="project" value="TreeGrafter"/>
</dbReference>
<dbReference type="RefSeq" id="WP_146921308.1">
    <property type="nucleotide sequence ID" value="NZ_CP042430.1"/>
</dbReference>
<dbReference type="GO" id="GO:0000976">
    <property type="term" value="F:transcription cis-regulatory region binding"/>
    <property type="evidence" value="ECO:0007669"/>
    <property type="project" value="TreeGrafter"/>
</dbReference>
<dbReference type="PANTHER" id="PTHR30055:SF151">
    <property type="entry name" value="TRANSCRIPTIONAL REGULATORY PROTEIN"/>
    <property type="match status" value="1"/>
</dbReference>
<dbReference type="Pfam" id="PF13305">
    <property type="entry name" value="TetR_C_33"/>
    <property type="match status" value="1"/>
</dbReference>
<dbReference type="PROSITE" id="PS50977">
    <property type="entry name" value="HTH_TETR_2"/>
    <property type="match status" value="1"/>
</dbReference>
<evidence type="ECO:0000256" key="4">
    <source>
        <dbReference type="PROSITE-ProRule" id="PRU00335"/>
    </source>
</evidence>
<keyword evidence="7" id="KW-1185">Reference proteome</keyword>
<proteinExistence type="predicted"/>
<keyword evidence="1" id="KW-0805">Transcription regulation</keyword>
<organism evidence="6 7">
    <name type="scientific">Baekduia soli</name>
    <dbReference type="NCBI Taxonomy" id="496014"/>
    <lineage>
        <taxon>Bacteria</taxon>
        <taxon>Bacillati</taxon>
        <taxon>Actinomycetota</taxon>
        <taxon>Thermoleophilia</taxon>
        <taxon>Solirubrobacterales</taxon>
        <taxon>Baekduiaceae</taxon>
        <taxon>Baekduia</taxon>
    </lineage>
</organism>
<dbReference type="InterPro" id="IPR050109">
    <property type="entry name" value="HTH-type_TetR-like_transc_reg"/>
</dbReference>
<dbReference type="KEGG" id="bsol:FSW04_16795"/>
<accession>A0A5B8U7G1</accession>
<dbReference type="Gene3D" id="1.10.357.10">
    <property type="entry name" value="Tetracycline Repressor, domain 2"/>
    <property type="match status" value="1"/>
</dbReference>
<dbReference type="InterPro" id="IPR036271">
    <property type="entry name" value="Tet_transcr_reg_TetR-rel_C_sf"/>
</dbReference>
<dbReference type="Gene3D" id="1.10.10.60">
    <property type="entry name" value="Homeodomain-like"/>
    <property type="match status" value="1"/>
</dbReference>
<evidence type="ECO:0000259" key="5">
    <source>
        <dbReference type="PROSITE" id="PS50977"/>
    </source>
</evidence>
<evidence type="ECO:0000256" key="2">
    <source>
        <dbReference type="ARBA" id="ARBA00023125"/>
    </source>
</evidence>
<gene>
    <name evidence="6" type="ORF">FSW04_16795</name>
</gene>
<evidence type="ECO:0000313" key="7">
    <source>
        <dbReference type="Proteomes" id="UP000321805"/>
    </source>
</evidence>
<dbReference type="AlphaFoldDB" id="A0A5B8U7G1"/>
<sequence>MARPGLDHDRVVAAAAQLADAEGPEALTLARVATVLGVRPPSLYNHVDGLEGLRRGIARRALRELGAELRAAATGRSGPDALMAVATAYRAYARAHPGGYALVQTPDPALAGEAREVVQTVLDALRGYDLGEDDGVHAARAFRSAVHGFVTLEAAGGFGIPVDVEESFRRLVVVVAAGLDRRPAG</sequence>
<evidence type="ECO:0000313" key="6">
    <source>
        <dbReference type="EMBL" id="QEC49069.1"/>
    </source>
</evidence>
<dbReference type="InterPro" id="IPR025996">
    <property type="entry name" value="MT1864/Rv1816-like_C"/>
</dbReference>
<reference evidence="6 7" key="1">
    <citation type="journal article" date="2018" name="J. Microbiol.">
        <title>Baekduia soli gen. nov., sp. nov., a novel bacterium isolated from the soil of Baekdu Mountain and proposal of a novel family name, Baekduiaceae fam. nov.</title>
        <authorList>
            <person name="An D.S."/>
            <person name="Siddiqi M.Z."/>
            <person name="Kim K.H."/>
            <person name="Yu H.S."/>
            <person name="Im W.T."/>
        </authorList>
    </citation>
    <scope>NUCLEOTIDE SEQUENCE [LARGE SCALE GENOMIC DNA]</scope>
    <source>
        <strain evidence="6 7">BR7-21</strain>
    </source>
</reference>
<name>A0A5B8U7G1_9ACTN</name>
<keyword evidence="2 4" id="KW-0238">DNA-binding</keyword>
<dbReference type="InterPro" id="IPR009057">
    <property type="entry name" value="Homeodomain-like_sf"/>
</dbReference>
<keyword evidence="3" id="KW-0804">Transcription</keyword>
<dbReference type="PANTHER" id="PTHR30055">
    <property type="entry name" value="HTH-TYPE TRANSCRIPTIONAL REGULATOR RUTR"/>
    <property type="match status" value="1"/>
</dbReference>
<dbReference type="EMBL" id="CP042430">
    <property type="protein sequence ID" value="QEC49069.1"/>
    <property type="molecule type" value="Genomic_DNA"/>
</dbReference>
<dbReference type="InterPro" id="IPR001647">
    <property type="entry name" value="HTH_TetR"/>
</dbReference>
<dbReference type="SUPFAM" id="SSF46689">
    <property type="entry name" value="Homeodomain-like"/>
    <property type="match status" value="1"/>
</dbReference>
<feature type="DNA-binding region" description="H-T-H motif" evidence="4">
    <location>
        <begin position="28"/>
        <end position="47"/>
    </location>
</feature>
<dbReference type="OrthoDB" id="71867at2"/>
<feature type="domain" description="HTH tetR-type" evidence="5">
    <location>
        <begin position="5"/>
        <end position="65"/>
    </location>
</feature>
<dbReference type="Proteomes" id="UP000321805">
    <property type="component" value="Chromosome"/>
</dbReference>
<evidence type="ECO:0000256" key="3">
    <source>
        <dbReference type="ARBA" id="ARBA00023163"/>
    </source>
</evidence>
<protein>
    <submittedName>
        <fullName evidence="6">TetR/AcrR family transcriptional regulator</fullName>
    </submittedName>
</protein>